<protein>
    <submittedName>
        <fullName evidence="3">C1 family peptidase</fullName>
    </submittedName>
</protein>
<organism evidence="3 4">
    <name type="scientific">Bacillus subtilis</name>
    <dbReference type="NCBI Taxonomy" id="1423"/>
    <lineage>
        <taxon>Bacteria</taxon>
        <taxon>Bacillati</taxon>
        <taxon>Bacillota</taxon>
        <taxon>Bacilli</taxon>
        <taxon>Bacillales</taxon>
        <taxon>Bacillaceae</taxon>
        <taxon>Bacillus</taxon>
    </lineage>
</organism>
<proteinExistence type="inferred from homology"/>
<dbReference type="InterPro" id="IPR000668">
    <property type="entry name" value="Peptidase_C1A_C"/>
</dbReference>
<dbReference type="InterPro" id="IPR013128">
    <property type="entry name" value="Peptidase_C1A"/>
</dbReference>
<dbReference type="SUPFAM" id="SSF54001">
    <property type="entry name" value="Cysteine proteinases"/>
    <property type="match status" value="1"/>
</dbReference>
<dbReference type="CDD" id="cd02619">
    <property type="entry name" value="Peptidase_C1"/>
    <property type="match status" value="1"/>
</dbReference>
<dbReference type="InterPro" id="IPR038765">
    <property type="entry name" value="Papain-like_cys_pep_sf"/>
</dbReference>
<comment type="similarity">
    <text evidence="1">Belongs to the peptidase C1 family.</text>
</comment>
<dbReference type="GO" id="GO:0006508">
    <property type="term" value="P:proteolysis"/>
    <property type="evidence" value="ECO:0007669"/>
    <property type="project" value="InterPro"/>
</dbReference>
<dbReference type="SMART" id="SM00645">
    <property type="entry name" value="Pept_C1"/>
    <property type="match status" value="1"/>
</dbReference>
<comment type="caution">
    <text evidence="3">The sequence shown here is derived from an EMBL/GenBank/DDBJ whole genome shotgun (WGS) entry which is preliminary data.</text>
</comment>
<dbReference type="Proteomes" id="UP000665181">
    <property type="component" value="Unassembled WGS sequence"/>
</dbReference>
<dbReference type="RefSeq" id="WP_208555807.1">
    <property type="nucleotide sequence ID" value="NZ_JAGFPW010000001.1"/>
</dbReference>
<sequence>MSEIKGLGFIPSPEDRRDILMSTILPVFSAPRKVDYTEQMTAVRDQGEEGTCVGFACAVGLKEYQEKKERTINVGLSPRFLYQNCKERDGIPDQEGTYIKTALEVLIELGVCEETYWPYVAHNTGSPKPGAEENASRYKIKAYARLDSLETMKRSLVVNGPCVAGVAVYNNWSTQEVWSSGKIPMPGNSPLRGGHAICIVGYDDETEMFKFKNSWNTGWGDKGYGYLPYEYMELADSEAWSATDLIGDPASLVRAKEKALEILEMDYKGETRDFKGSDQTVEYH</sequence>
<dbReference type="AlphaFoldDB" id="A0A8I1WBI5"/>
<gene>
    <name evidence="3" type="ORF">J5227_00170</name>
</gene>
<dbReference type="EMBL" id="JAGFPW010000001">
    <property type="protein sequence ID" value="MBO3792759.1"/>
    <property type="molecule type" value="Genomic_DNA"/>
</dbReference>
<dbReference type="Pfam" id="PF00112">
    <property type="entry name" value="Peptidase_C1"/>
    <property type="match status" value="1"/>
</dbReference>
<dbReference type="Gene3D" id="3.90.70.10">
    <property type="entry name" value="Cysteine proteinases"/>
    <property type="match status" value="1"/>
</dbReference>
<evidence type="ECO:0000313" key="3">
    <source>
        <dbReference type="EMBL" id="MBO3792759.1"/>
    </source>
</evidence>
<evidence type="ECO:0000259" key="2">
    <source>
        <dbReference type="SMART" id="SM00645"/>
    </source>
</evidence>
<reference evidence="3" key="1">
    <citation type="submission" date="2021-03" db="EMBL/GenBank/DDBJ databases">
        <title>Isolation of Bacillus subtilis from fermented food sample.</title>
        <authorList>
            <person name="Lakshmanan V."/>
            <person name="Athira K."/>
            <person name="Rajagopal K."/>
        </authorList>
    </citation>
    <scope>NUCLEOTIDE SEQUENCE</scope>
    <source>
        <strain evidence="3">S1</strain>
    </source>
</reference>
<accession>A0A8I1WBI5</accession>
<dbReference type="PROSITE" id="PS00639">
    <property type="entry name" value="THIOL_PROTEASE_HIS"/>
    <property type="match status" value="1"/>
</dbReference>
<dbReference type="InterPro" id="IPR025660">
    <property type="entry name" value="Pept_his_AS"/>
</dbReference>
<feature type="domain" description="Peptidase C1A papain C-terminal" evidence="2">
    <location>
        <begin position="30"/>
        <end position="243"/>
    </location>
</feature>
<name>A0A8I1WBI5_BACIU</name>
<evidence type="ECO:0000256" key="1">
    <source>
        <dbReference type="ARBA" id="ARBA00008455"/>
    </source>
</evidence>
<dbReference type="GO" id="GO:0008234">
    <property type="term" value="F:cysteine-type peptidase activity"/>
    <property type="evidence" value="ECO:0007669"/>
    <property type="project" value="InterPro"/>
</dbReference>
<evidence type="ECO:0000313" key="4">
    <source>
        <dbReference type="Proteomes" id="UP000665181"/>
    </source>
</evidence>
<dbReference type="PANTHER" id="PTHR12411">
    <property type="entry name" value="CYSTEINE PROTEASE FAMILY C1-RELATED"/>
    <property type="match status" value="1"/>
</dbReference>